<dbReference type="AlphaFoldDB" id="A0A433DA28"/>
<evidence type="ECO:0000313" key="2">
    <source>
        <dbReference type="EMBL" id="RUP47703.1"/>
    </source>
</evidence>
<proteinExistence type="predicted"/>
<dbReference type="Proteomes" id="UP000268093">
    <property type="component" value="Unassembled WGS sequence"/>
</dbReference>
<organism evidence="2 3">
    <name type="scientific">Jimgerdemannia flammicorona</name>
    <dbReference type="NCBI Taxonomy" id="994334"/>
    <lineage>
        <taxon>Eukaryota</taxon>
        <taxon>Fungi</taxon>
        <taxon>Fungi incertae sedis</taxon>
        <taxon>Mucoromycota</taxon>
        <taxon>Mucoromycotina</taxon>
        <taxon>Endogonomycetes</taxon>
        <taxon>Endogonales</taxon>
        <taxon>Endogonaceae</taxon>
        <taxon>Jimgerdemannia</taxon>
    </lineage>
</organism>
<gene>
    <name evidence="2" type="ORF">BC936DRAFT_145433</name>
</gene>
<name>A0A433DA28_9FUNG</name>
<evidence type="ECO:0000256" key="1">
    <source>
        <dbReference type="SAM" id="MobiDB-lite"/>
    </source>
</evidence>
<protein>
    <submittedName>
        <fullName evidence="2">Uncharacterized protein</fullName>
    </submittedName>
</protein>
<feature type="region of interest" description="Disordered" evidence="1">
    <location>
        <begin position="22"/>
        <end position="45"/>
    </location>
</feature>
<reference evidence="2 3" key="1">
    <citation type="journal article" date="2018" name="New Phytol.">
        <title>Phylogenomics of Endogonaceae and evolution of mycorrhizas within Mucoromycota.</title>
        <authorList>
            <person name="Chang Y."/>
            <person name="Desiro A."/>
            <person name="Na H."/>
            <person name="Sandor L."/>
            <person name="Lipzen A."/>
            <person name="Clum A."/>
            <person name="Barry K."/>
            <person name="Grigoriev I.V."/>
            <person name="Martin F.M."/>
            <person name="Stajich J.E."/>
            <person name="Smith M.E."/>
            <person name="Bonito G."/>
            <person name="Spatafora J.W."/>
        </authorList>
    </citation>
    <scope>NUCLEOTIDE SEQUENCE [LARGE SCALE GENOMIC DNA]</scope>
    <source>
        <strain evidence="2 3">GMNB39</strain>
    </source>
</reference>
<dbReference type="EMBL" id="RBNI01004215">
    <property type="protein sequence ID" value="RUP47703.1"/>
    <property type="molecule type" value="Genomic_DNA"/>
</dbReference>
<comment type="caution">
    <text evidence="2">The sequence shown here is derived from an EMBL/GenBank/DDBJ whole genome shotgun (WGS) entry which is preliminary data.</text>
</comment>
<sequence>MQHRIITGVGVRGLALQFDGENGKKENLDGGSGRVPEGPAGKARDGRGRFQIMRYRIFLPEASSLLHAPCSMRLLDAPVSGHVHLAGLELVMVAFLGHGNAGHDNGKEGAKAEDCAADAGGAGELEVNNGDIAMGITLRGETGGTYTLPWSFVHRVAVTEPVTVTELVPVISMAADKN</sequence>
<keyword evidence="3" id="KW-1185">Reference proteome</keyword>
<accession>A0A433DA28</accession>
<evidence type="ECO:0000313" key="3">
    <source>
        <dbReference type="Proteomes" id="UP000268093"/>
    </source>
</evidence>